<dbReference type="Proteomes" id="UP000179797">
    <property type="component" value="Unassembled WGS sequence"/>
</dbReference>
<sequence>MSRKEEMYAHLEAWKESGLTQKGYCALHSIKAPTFSYWVTKTCGKKNVDSPAQFIPISPTNPVEQKITVEYPNGVKVHLSNTELLKEAIHLF</sequence>
<evidence type="ECO:0000313" key="2">
    <source>
        <dbReference type="EMBL" id="OHX67118.1"/>
    </source>
</evidence>
<evidence type="ECO:0008006" key="5">
    <source>
        <dbReference type="Google" id="ProtNLM"/>
    </source>
</evidence>
<dbReference type="AlphaFoldDB" id="A0A1S1Z2F2"/>
<dbReference type="EMBL" id="JRYR02000001">
    <property type="protein sequence ID" value="OHX67449.1"/>
    <property type="molecule type" value="Genomic_DNA"/>
</dbReference>
<evidence type="ECO:0000313" key="1">
    <source>
        <dbReference type="EMBL" id="OHX63791.1"/>
    </source>
</evidence>
<dbReference type="RefSeq" id="WP_071397162.1">
    <property type="nucleotide sequence ID" value="NZ_JRYR02000001.1"/>
</dbReference>
<evidence type="ECO:0000313" key="3">
    <source>
        <dbReference type="EMBL" id="OHX67449.1"/>
    </source>
</evidence>
<accession>A0A1S1Z2F2</accession>
<reference evidence="3" key="2">
    <citation type="submission" date="2014-10" db="EMBL/GenBank/DDBJ databases">
        <authorList>
            <person name="Seo M.-J."/>
            <person name="Seok Y.J."/>
            <person name="Cha I.-T."/>
        </authorList>
    </citation>
    <scope>NUCLEOTIDE SEQUENCE</scope>
    <source>
        <strain evidence="3">WPAGA1</strain>
    </source>
</reference>
<proteinExistence type="predicted"/>
<protein>
    <recommendedName>
        <fullName evidence="5">IS66 family insertion sequence element accessory protein TnpB</fullName>
    </recommendedName>
</protein>
<gene>
    <name evidence="2" type="ORF">NH26_12580</name>
    <name evidence="3" type="ORF">NH26_14400</name>
    <name evidence="1" type="ORF">NH26_24850</name>
</gene>
<keyword evidence="4" id="KW-1185">Reference proteome</keyword>
<dbReference type="STRING" id="915059.NH26_12580"/>
<reference evidence="3" key="3">
    <citation type="submission" date="2016-05" db="EMBL/GenBank/DDBJ databases">
        <title>Genome Fine Map of Flammeovirga pacifica.</title>
        <authorList>
            <person name="Gao B."/>
        </authorList>
    </citation>
    <scope>NUCLEOTIDE SEQUENCE</scope>
    <source>
        <strain evidence="3">WPAGA1</strain>
    </source>
</reference>
<dbReference type="OrthoDB" id="671208at2"/>
<evidence type="ECO:0000313" key="4">
    <source>
        <dbReference type="Proteomes" id="UP000179797"/>
    </source>
</evidence>
<reference evidence="3 4" key="1">
    <citation type="journal article" date="2012" name="Int. J. Syst. Evol. Microbiol.">
        <title>Flammeovirga pacifica sp. nov., isolated from deep-sea sediment.</title>
        <authorList>
            <person name="Xu H."/>
            <person name="Fu Y."/>
            <person name="Yang N."/>
            <person name="Ding Z."/>
            <person name="Lai Q."/>
            <person name="Zeng R."/>
        </authorList>
    </citation>
    <scope>NUCLEOTIDE SEQUENCE [LARGE SCALE GENOMIC DNA]</scope>
    <source>
        <strain evidence="4">DSM 24597 / LMG 26175 / WPAGA1</strain>
        <strain evidence="3">WPAGA1</strain>
    </source>
</reference>
<dbReference type="EMBL" id="JRYR02000001">
    <property type="protein sequence ID" value="OHX67118.1"/>
    <property type="molecule type" value="Genomic_DNA"/>
</dbReference>
<dbReference type="EMBL" id="JRYR02000006">
    <property type="protein sequence ID" value="OHX63791.1"/>
    <property type="molecule type" value="Genomic_DNA"/>
</dbReference>
<dbReference type="NCBIfam" id="NF047593">
    <property type="entry name" value="IS66_ISAeme5_TnpA"/>
    <property type="match status" value="1"/>
</dbReference>
<organism evidence="3 4">
    <name type="scientific">Flammeovirga pacifica</name>
    <dbReference type="NCBI Taxonomy" id="915059"/>
    <lineage>
        <taxon>Bacteria</taxon>
        <taxon>Pseudomonadati</taxon>
        <taxon>Bacteroidota</taxon>
        <taxon>Cytophagia</taxon>
        <taxon>Cytophagales</taxon>
        <taxon>Flammeovirgaceae</taxon>
        <taxon>Flammeovirga</taxon>
    </lineage>
</organism>
<name>A0A1S1Z2F2_FLAPC</name>
<comment type="caution">
    <text evidence="3">The sequence shown here is derived from an EMBL/GenBank/DDBJ whole genome shotgun (WGS) entry which is preliminary data.</text>
</comment>